<dbReference type="GO" id="GO:0004553">
    <property type="term" value="F:hydrolase activity, hydrolyzing O-glycosyl compounds"/>
    <property type="evidence" value="ECO:0007669"/>
    <property type="project" value="InterPro"/>
</dbReference>
<feature type="chain" id="PRO_5043136013" evidence="4">
    <location>
        <begin position="22"/>
        <end position="221"/>
    </location>
</feature>
<dbReference type="EMBL" id="UYYF01004785">
    <property type="protein sequence ID" value="VDN07008.1"/>
    <property type="molecule type" value="Genomic_DNA"/>
</dbReference>
<dbReference type="PRINTS" id="PR00742">
    <property type="entry name" value="GLHYDRLASE35"/>
</dbReference>
<dbReference type="InterPro" id="IPR019801">
    <property type="entry name" value="Glyco_hydro_35_CS"/>
</dbReference>
<dbReference type="GO" id="GO:0005975">
    <property type="term" value="P:carbohydrate metabolic process"/>
    <property type="evidence" value="ECO:0007669"/>
    <property type="project" value="InterPro"/>
</dbReference>
<feature type="signal peptide" evidence="4">
    <location>
        <begin position="1"/>
        <end position="21"/>
    </location>
</feature>
<keyword evidence="4" id="KW-0732">Signal</keyword>
<dbReference type="Gene3D" id="3.20.20.80">
    <property type="entry name" value="Glycosidases"/>
    <property type="match status" value="1"/>
</dbReference>
<dbReference type="Pfam" id="PF01301">
    <property type="entry name" value="Glyco_hydro_35"/>
    <property type="match status" value="1"/>
</dbReference>
<accession>A0A158RCY8</accession>
<dbReference type="InterPro" id="IPR001944">
    <property type="entry name" value="Glycoside_Hdrlase_35"/>
</dbReference>
<evidence type="ECO:0000256" key="2">
    <source>
        <dbReference type="ARBA" id="ARBA00022801"/>
    </source>
</evidence>
<dbReference type="OMA" id="NITHFFE"/>
<keyword evidence="3" id="KW-0326">Glycosidase</keyword>
<dbReference type="PANTHER" id="PTHR23421">
    <property type="entry name" value="BETA-GALACTOSIDASE RELATED"/>
    <property type="match status" value="1"/>
</dbReference>
<dbReference type="WBParaSite" id="TCLT_0000939001-mRNA-1">
    <property type="protein sequence ID" value="TCLT_0000939001-mRNA-1"/>
    <property type="gene ID" value="TCLT_0000939001"/>
</dbReference>
<evidence type="ECO:0000256" key="1">
    <source>
        <dbReference type="ARBA" id="ARBA00009809"/>
    </source>
</evidence>
<dbReference type="InterPro" id="IPR017853">
    <property type="entry name" value="GH"/>
</dbReference>
<evidence type="ECO:0000313" key="8">
    <source>
        <dbReference type="WBParaSite" id="TCLT_0000939001-mRNA-1"/>
    </source>
</evidence>
<reference evidence="8" key="1">
    <citation type="submission" date="2016-04" db="UniProtKB">
        <authorList>
            <consortium name="WormBaseParasite"/>
        </authorList>
    </citation>
    <scope>IDENTIFICATION</scope>
</reference>
<feature type="domain" description="Glycoside hydrolase 35 catalytic" evidence="5">
    <location>
        <begin position="40"/>
        <end position="219"/>
    </location>
</feature>
<evidence type="ECO:0000313" key="7">
    <source>
        <dbReference type="Proteomes" id="UP000276776"/>
    </source>
</evidence>
<comment type="similarity">
    <text evidence="1">Belongs to the glycosyl hydrolase 35 family.</text>
</comment>
<organism evidence="8">
    <name type="scientific">Thelazia callipaeda</name>
    <name type="common">Oriental eyeworm</name>
    <name type="synonym">Parasitic nematode</name>
    <dbReference type="NCBI Taxonomy" id="103827"/>
    <lineage>
        <taxon>Eukaryota</taxon>
        <taxon>Metazoa</taxon>
        <taxon>Ecdysozoa</taxon>
        <taxon>Nematoda</taxon>
        <taxon>Chromadorea</taxon>
        <taxon>Rhabditida</taxon>
        <taxon>Spirurina</taxon>
        <taxon>Spiruromorpha</taxon>
        <taxon>Thelazioidea</taxon>
        <taxon>Thelaziidae</taxon>
        <taxon>Thelazia</taxon>
    </lineage>
</organism>
<protein>
    <submittedName>
        <fullName evidence="8">Glyco_hydro_35 domain-containing protein</fullName>
    </submittedName>
</protein>
<dbReference type="SUPFAM" id="SSF51445">
    <property type="entry name" value="(Trans)glycosidases"/>
    <property type="match status" value="1"/>
</dbReference>
<evidence type="ECO:0000313" key="6">
    <source>
        <dbReference type="EMBL" id="VDN07008.1"/>
    </source>
</evidence>
<evidence type="ECO:0000259" key="5">
    <source>
        <dbReference type="Pfam" id="PF01301"/>
    </source>
</evidence>
<sequence>MNPFWLMIIIVFIFNQQLISSQSIQLSNRTFAIDYKNNMFLLDGSPFRYIAGSIHYFRIHPDYWDDRMQRVRAAGLNAIQTYIPWNFHEVRKAKYLFSGQRNITHFFELAMSNQFFYLRIGPYICAEWENGGLPWWLLRDYRDINQRSSDLRYKKEVQNWFGKLLPIIHPYLFKNGGPILMIQAENEYGSNANCDHGYMQWLTDLIRHHLGAETIQYTSKS</sequence>
<evidence type="ECO:0000256" key="3">
    <source>
        <dbReference type="ARBA" id="ARBA00023295"/>
    </source>
</evidence>
<evidence type="ECO:0000256" key="4">
    <source>
        <dbReference type="SAM" id="SignalP"/>
    </source>
</evidence>
<reference evidence="6 7" key="2">
    <citation type="submission" date="2018-11" db="EMBL/GenBank/DDBJ databases">
        <authorList>
            <consortium name="Pathogen Informatics"/>
        </authorList>
    </citation>
    <scope>NUCLEOTIDE SEQUENCE [LARGE SCALE GENOMIC DNA]</scope>
</reference>
<gene>
    <name evidence="6" type="ORF">TCLT_LOCUS9379</name>
</gene>
<dbReference type="STRING" id="103827.A0A158RCY8"/>
<dbReference type="PROSITE" id="PS01182">
    <property type="entry name" value="GLYCOSYL_HYDROL_F35"/>
    <property type="match status" value="1"/>
</dbReference>
<dbReference type="AlphaFoldDB" id="A0A158RCY8"/>
<dbReference type="InterPro" id="IPR031330">
    <property type="entry name" value="Gly_Hdrlase_35_cat"/>
</dbReference>
<keyword evidence="2" id="KW-0378">Hydrolase</keyword>
<keyword evidence="7" id="KW-1185">Reference proteome</keyword>
<proteinExistence type="inferred from homology"/>
<name>A0A158RCY8_THECL</name>
<dbReference type="OrthoDB" id="1657402at2759"/>
<dbReference type="Proteomes" id="UP000276776">
    <property type="component" value="Unassembled WGS sequence"/>
</dbReference>